<reference evidence="2 3" key="1">
    <citation type="submission" date="2019-06" db="EMBL/GenBank/DDBJ databases">
        <title>Whole genome sequence for Cellvibrionaceae sp. R142.</title>
        <authorList>
            <person name="Wang G."/>
        </authorList>
    </citation>
    <scope>NUCLEOTIDE SEQUENCE [LARGE SCALE GENOMIC DNA]</scope>
    <source>
        <strain evidence="2 3">R142</strain>
    </source>
</reference>
<dbReference type="PANTHER" id="PTHR41339">
    <property type="entry name" value="LIPL48"/>
    <property type="match status" value="1"/>
</dbReference>
<evidence type="ECO:0000313" key="2">
    <source>
        <dbReference type="EMBL" id="TQV82423.1"/>
    </source>
</evidence>
<accession>A0A545TZ08</accession>
<dbReference type="PANTHER" id="PTHR41339:SF1">
    <property type="entry name" value="SECRETED PROTEIN"/>
    <property type="match status" value="1"/>
</dbReference>
<dbReference type="RefSeq" id="WP_142903439.1">
    <property type="nucleotide sequence ID" value="NZ_ML660090.1"/>
</dbReference>
<dbReference type="Proteomes" id="UP000319732">
    <property type="component" value="Unassembled WGS sequence"/>
</dbReference>
<feature type="signal peptide" evidence="1">
    <location>
        <begin position="1"/>
        <end position="23"/>
    </location>
</feature>
<comment type="caution">
    <text evidence="2">The sequence shown here is derived from an EMBL/GenBank/DDBJ whole genome shotgun (WGS) entry which is preliminary data.</text>
</comment>
<dbReference type="AlphaFoldDB" id="A0A545TZ08"/>
<dbReference type="PROSITE" id="PS51257">
    <property type="entry name" value="PROKAR_LIPOPROTEIN"/>
    <property type="match status" value="1"/>
</dbReference>
<dbReference type="EMBL" id="VHSG01000007">
    <property type="protein sequence ID" value="TQV82423.1"/>
    <property type="molecule type" value="Genomic_DNA"/>
</dbReference>
<evidence type="ECO:0000256" key="1">
    <source>
        <dbReference type="SAM" id="SignalP"/>
    </source>
</evidence>
<organism evidence="2 3">
    <name type="scientific">Exilibacterium tricleocarpae</name>
    <dbReference type="NCBI Taxonomy" id="2591008"/>
    <lineage>
        <taxon>Bacteria</taxon>
        <taxon>Pseudomonadati</taxon>
        <taxon>Pseudomonadota</taxon>
        <taxon>Gammaproteobacteria</taxon>
        <taxon>Cellvibrionales</taxon>
        <taxon>Cellvibrionaceae</taxon>
        <taxon>Exilibacterium</taxon>
    </lineage>
</organism>
<gene>
    <name evidence="2" type="ORF">FKG94_06670</name>
</gene>
<evidence type="ECO:0000313" key="3">
    <source>
        <dbReference type="Proteomes" id="UP000319732"/>
    </source>
</evidence>
<name>A0A545TZ08_9GAMM</name>
<protein>
    <recommendedName>
        <fullName evidence="4">Serine/threonine protein kinase</fullName>
    </recommendedName>
</protein>
<proteinExistence type="predicted"/>
<keyword evidence="1" id="KW-0732">Signal</keyword>
<feature type="chain" id="PRO_5022192074" description="Serine/threonine protein kinase" evidence="1">
    <location>
        <begin position="24"/>
        <end position="527"/>
    </location>
</feature>
<sequence>MKIKTLVSVSVLAAMLVGCGSGGDIKISADTVDNSVDNSTGGDSGSANDVCASYVADGTEVEGTFQNGNCVYDRSFVGVNNPMTSNLVIPFLAGGAHIFQDSLVIGENIDNGETGTPGAEIPSGGQGPTLTIEAGVTLAFTNPGDFILINRGSQIFANGTSSAPITMTSLQDINGIANDGDVSQWAGVLINGNGITNNCTDAQRTAGTCAVSTEGFDSNYGGNDNTESSGVLRYVIVKHSGFAVTEGNELNAITFNAVGSGTTVENVEVFSTSDDGLEFFGGAVNVKNYVAIGVRDDSLDWSDGYVGNIQFAYIKHDFNLGNRCIEGDNTGSSLDDDLLPFSNPTLSNITCVTSGQSNTGPELGDSEGFLLRRGTKGQIFNSIIVSADPTTSNECLEISSTQTRDNAAVDDLALSSTVISCFEPTKNEEPIGSQTESEWFLAGSNNVIIEPVGGVAGTVLADDGLTIAQVTRDDDDNITASVVTRPDTTEVVINATALPAGDFFEQVNFIGAVGPDDNWTANWTFGL</sequence>
<evidence type="ECO:0008006" key="4">
    <source>
        <dbReference type="Google" id="ProtNLM"/>
    </source>
</evidence>
<keyword evidence="3" id="KW-1185">Reference proteome</keyword>
<dbReference type="OrthoDB" id="237393at2"/>